<gene>
    <name evidence="2" type="ORF">GA0070617_0174</name>
</gene>
<evidence type="ECO:0000313" key="3">
    <source>
        <dbReference type="Proteomes" id="UP000198937"/>
    </source>
</evidence>
<proteinExistence type="predicted"/>
<evidence type="ECO:0000313" key="2">
    <source>
        <dbReference type="EMBL" id="SCL46175.1"/>
    </source>
</evidence>
<dbReference type="RefSeq" id="WP_091432573.1">
    <property type="nucleotide sequence ID" value="NZ_BMMJ01000003.1"/>
</dbReference>
<organism evidence="2 3">
    <name type="scientific">Micromonospora yangpuensis</name>
    <dbReference type="NCBI Taxonomy" id="683228"/>
    <lineage>
        <taxon>Bacteria</taxon>
        <taxon>Bacillati</taxon>
        <taxon>Actinomycetota</taxon>
        <taxon>Actinomycetes</taxon>
        <taxon>Micromonosporales</taxon>
        <taxon>Micromonosporaceae</taxon>
        <taxon>Micromonospora</taxon>
    </lineage>
</organism>
<sequence>MTKRVTVSLPDDVAAYLAGEENASAAVADALRARMDRAAATAAMLRAVGVDVTEEGIARVRGTLPPPTAEQRAENARRRDLLRAGNWPEGSGRPADA</sequence>
<dbReference type="OrthoDB" id="3388568at2"/>
<keyword evidence="3" id="KW-1185">Reference proteome</keyword>
<accession>A0A1C6TWM1</accession>
<feature type="compositionally biased region" description="Basic and acidic residues" evidence="1">
    <location>
        <begin position="71"/>
        <end position="82"/>
    </location>
</feature>
<dbReference type="EMBL" id="FMIA01000002">
    <property type="protein sequence ID" value="SCL46175.1"/>
    <property type="molecule type" value="Genomic_DNA"/>
</dbReference>
<name>A0A1C6TWM1_9ACTN</name>
<reference evidence="2 3" key="1">
    <citation type="submission" date="2016-06" db="EMBL/GenBank/DDBJ databases">
        <authorList>
            <person name="Kjaerup R.B."/>
            <person name="Dalgaard T.S."/>
            <person name="Juul-Madsen H.R."/>
        </authorList>
    </citation>
    <scope>NUCLEOTIDE SEQUENCE [LARGE SCALE GENOMIC DNA]</scope>
    <source>
        <strain evidence="2 3">DSM 45577</strain>
    </source>
</reference>
<dbReference type="STRING" id="683228.GA0070617_0174"/>
<feature type="region of interest" description="Disordered" evidence="1">
    <location>
        <begin position="61"/>
        <end position="97"/>
    </location>
</feature>
<dbReference type="AlphaFoldDB" id="A0A1C6TWM1"/>
<evidence type="ECO:0000256" key="1">
    <source>
        <dbReference type="SAM" id="MobiDB-lite"/>
    </source>
</evidence>
<dbReference type="Proteomes" id="UP000198937">
    <property type="component" value="Unassembled WGS sequence"/>
</dbReference>
<protein>
    <submittedName>
        <fullName evidence="2">Uncharacterized protein</fullName>
    </submittedName>
</protein>